<dbReference type="EMBL" id="EQ973816">
    <property type="protein sequence ID" value="EEF45070.1"/>
    <property type="molecule type" value="Genomic_DNA"/>
</dbReference>
<keyword evidence="4" id="KW-0132">Cell division</keyword>
<evidence type="ECO:0000256" key="4">
    <source>
        <dbReference type="ARBA" id="ARBA00022618"/>
    </source>
</evidence>
<evidence type="ECO:0000256" key="2">
    <source>
        <dbReference type="ARBA" id="ARBA00006955"/>
    </source>
</evidence>
<keyword evidence="7" id="KW-0131">Cell cycle</keyword>
<comment type="similarity">
    <text evidence="2">Belongs to the cyclin family. Cyclin AB subfamily.</text>
</comment>
<dbReference type="SMART" id="SM00385">
    <property type="entry name" value="CYCLIN"/>
    <property type="match status" value="2"/>
</dbReference>
<feature type="domain" description="Cyclin C-terminal" evidence="12">
    <location>
        <begin position="329"/>
        <end position="446"/>
    </location>
</feature>
<dbReference type="InterPro" id="IPR048258">
    <property type="entry name" value="Cyclins_cyclin-box"/>
</dbReference>
<dbReference type="GO" id="GO:0051301">
    <property type="term" value="P:cell division"/>
    <property type="evidence" value="ECO:0007669"/>
    <property type="project" value="UniProtKB-KW"/>
</dbReference>
<protein>
    <recommendedName>
        <fullName evidence="8">B-like cyclin</fullName>
    </recommendedName>
</protein>
<dbReference type="InterPro" id="IPR013763">
    <property type="entry name" value="Cyclin-like_dom"/>
</dbReference>
<feature type="region of interest" description="Disordered" evidence="10">
    <location>
        <begin position="1"/>
        <end position="39"/>
    </location>
</feature>
<gene>
    <name evidence="13" type="ORF">RCOM_1632300</name>
</gene>
<evidence type="ECO:0000313" key="13">
    <source>
        <dbReference type="EMBL" id="EEF45070.1"/>
    </source>
</evidence>
<evidence type="ECO:0000256" key="1">
    <source>
        <dbReference type="ARBA" id="ARBA00003222"/>
    </source>
</evidence>
<dbReference type="FunCoup" id="B9RU58">
    <property type="interactions" value="1155"/>
</dbReference>
<comment type="function">
    <text evidence="1">Essential for the control of the cell cycle at the G2/M (mitosis) transition.</text>
</comment>
<evidence type="ECO:0000256" key="6">
    <source>
        <dbReference type="ARBA" id="ARBA00023127"/>
    </source>
</evidence>
<evidence type="ECO:0000259" key="11">
    <source>
        <dbReference type="SMART" id="SM00385"/>
    </source>
</evidence>
<dbReference type="InParanoid" id="B9RU58"/>
<dbReference type="Pfam" id="PF00134">
    <property type="entry name" value="Cyclin_N"/>
    <property type="match status" value="1"/>
</dbReference>
<dbReference type="InterPro" id="IPR039361">
    <property type="entry name" value="Cyclin"/>
</dbReference>
<comment type="subunit">
    <text evidence="3">Interacts with the CDC2 protein kinase to form a serine/threonine kinase holoenzyme complex also known as maturation promoting factor (MPF). The cyclin subunit imparts substrate specificity to the complex.</text>
</comment>
<dbReference type="OMA" id="VEHESRP"/>
<dbReference type="Pfam" id="PF02984">
    <property type="entry name" value="Cyclin_C"/>
    <property type="match status" value="1"/>
</dbReference>
<evidence type="ECO:0000256" key="8">
    <source>
        <dbReference type="ARBA" id="ARBA00032263"/>
    </source>
</evidence>
<dbReference type="GO" id="GO:0005737">
    <property type="term" value="C:cytoplasm"/>
    <property type="evidence" value="ECO:0000318"/>
    <property type="project" value="GO_Central"/>
</dbReference>
<dbReference type="SMART" id="SM01332">
    <property type="entry name" value="Cyclin_C"/>
    <property type="match status" value="1"/>
</dbReference>
<accession>B9RU58</accession>
<dbReference type="PROSITE" id="PS00292">
    <property type="entry name" value="CYCLINS"/>
    <property type="match status" value="1"/>
</dbReference>
<sequence>MASRPIVPQQPRGEAVAGGNNMQQKKNAGDGRNRRPLGDIGNLATVRGIDAKLANQVSRPMTRSFCAQLLANAQNAAAAENNKKLVCVNVDKVVAPDGKKAAVAAKPAQQKKVIVKPKPQEVIEISPDTEKEVVIEKQQKKAVEMKKELEGSAKKKVQTLSSVLTARSKLACGLTNKPKEDIIDIDAADANNDLAGVEYVEDIYKFYKLVENESRPHNYMASQPDINEKMRGILIDWLIDVHQKFELSPETLYLTINIIDRFLCVKNVSRRELQLVGISATLMASKYEEIWPPEVNDLVCISDMAYTHAQVLIMEKTILAKLEWTLTVPTHYVFLARFIKASIPDKELENMVYFLAELGIMHYDTIMFCPSMVAASAVYAARCTLKKSPLWTETLKLHTGFSESQLKDCAGLLAFLHSRAAENKLQTVYRKYSHPQKGAVAQLPAARSLLPASLC</sequence>
<evidence type="ECO:0000256" key="3">
    <source>
        <dbReference type="ARBA" id="ARBA00011177"/>
    </source>
</evidence>
<dbReference type="OrthoDB" id="5590282at2759"/>
<evidence type="ECO:0000256" key="9">
    <source>
        <dbReference type="RuleBase" id="RU000383"/>
    </source>
</evidence>
<dbReference type="CDD" id="cd20567">
    <property type="entry name" value="CYCLIN_AtCycB-like_rpt1"/>
    <property type="match status" value="1"/>
</dbReference>
<feature type="domain" description="Cyclin-like" evidence="11">
    <location>
        <begin position="236"/>
        <end position="320"/>
    </location>
</feature>
<keyword evidence="14" id="KW-1185">Reference proteome</keyword>
<dbReference type="SUPFAM" id="SSF47954">
    <property type="entry name" value="Cyclin-like"/>
    <property type="match status" value="2"/>
</dbReference>
<dbReference type="InterPro" id="IPR006671">
    <property type="entry name" value="Cyclin_N"/>
</dbReference>
<dbReference type="AlphaFoldDB" id="B9RU58"/>
<dbReference type="eggNOG" id="KOG0653">
    <property type="taxonomic scope" value="Eukaryota"/>
</dbReference>
<keyword evidence="6 9" id="KW-0195">Cyclin</keyword>
<feature type="domain" description="Cyclin-like" evidence="11">
    <location>
        <begin position="333"/>
        <end position="415"/>
    </location>
</feature>
<dbReference type="GO" id="GO:0000307">
    <property type="term" value="C:cyclin-dependent protein kinase holoenzyme complex"/>
    <property type="evidence" value="ECO:0000318"/>
    <property type="project" value="GO_Central"/>
</dbReference>
<evidence type="ECO:0000313" key="14">
    <source>
        <dbReference type="Proteomes" id="UP000008311"/>
    </source>
</evidence>
<dbReference type="PANTHER" id="PTHR10177">
    <property type="entry name" value="CYCLINS"/>
    <property type="match status" value="1"/>
</dbReference>
<proteinExistence type="inferred from homology"/>
<dbReference type="KEGG" id="rcu:8269248"/>
<evidence type="ECO:0000259" key="12">
    <source>
        <dbReference type="SMART" id="SM01332"/>
    </source>
</evidence>
<dbReference type="GO" id="GO:0016538">
    <property type="term" value="F:cyclin-dependent protein serine/threonine kinase regulator activity"/>
    <property type="evidence" value="ECO:0000318"/>
    <property type="project" value="GO_Central"/>
</dbReference>
<dbReference type="GO" id="GO:0005634">
    <property type="term" value="C:nucleus"/>
    <property type="evidence" value="ECO:0000318"/>
    <property type="project" value="GO_Central"/>
</dbReference>
<dbReference type="InterPro" id="IPR046965">
    <property type="entry name" value="Cyclin_A/B-like"/>
</dbReference>
<reference evidence="14" key="1">
    <citation type="journal article" date="2010" name="Nat. Biotechnol.">
        <title>Draft genome sequence of the oilseed species Ricinus communis.</title>
        <authorList>
            <person name="Chan A.P."/>
            <person name="Crabtree J."/>
            <person name="Zhao Q."/>
            <person name="Lorenzi H."/>
            <person name="Orvis J."/>
            <person name="Puiu D."/>
            <person name="Melake-Berhan A."/>
            <person name="Jones K.M."/>
            <person name="Redman J."/>
            <person name="Chen G."/>
            <person name="Cahoon E.B."/>
            <person name="Gedil M."/>
            <person name="Stanke M."/>
            <person name="Haas B.J."/>
            <person name="Wortman J.R."/>
            <person name="Fraser-Liggett C.M."/>
            <person name="Ravel J."/>
            <person name="Rabinowicz P.D."/>
        </authorList>
    </citation>
    <scope>NUCLEOTIDE SEQUENCE [LARGE SCALE GENOMIC DNA]</scope>
    <source>
        <strain evidence="14">cv. Hale</strain>
    </source>
</reference>
<organism evidence="13 14">
    <name type="scientific">Ricinus communis</name>
    <name type="common">Castor bean</name>
    <dbReference type="NCBI Taxonomy" id="3988"/>
    <lineage>
        <taxon>Eukaryota</taxon>
        <taxon>Viridiplantae</taxon>
        <taxon>Streptophyta</taxon>
        <taxon>Embryophyta</taxon>
        <taxon>Tracheophyta</taxon>
        <taxon>Spermatophyta</taxon>
        <taxon>Magnoliopsida</taxon>
        <taxon>eudicotyledons</taxon>
        <taxon>Gunneridae</taxon>
        <taxon>Pentapetalae</taxon>
        <taxon>rosids</taxon>
        <taxon>fabids</taxon>
        <taxon>Malpighiales</taxon>
        <taxon>Euphorbiaceae</taxon>
        <taxon>Acalyphoideae</taxon>
        <taxon>Acalypheae</taxon>
        <taxon>Ricinus</taxon>
    </lineage>
</organism>
<dbReference type="GO" id="GO:0000082">
    <property type="term" value="P:G1/S transition of mitotic cell cycle"/>
    <property type="evidence" value="ECO:0000318"/>
    <property type="project" value="GO_Central"/>
</dbReference>
<dbReference type="Proteomes" id="UP000008311">
    <property type="component" value="Unassembled WGS sequence"/>
</dbReference>
<dbReference type="InterPro" id="IPR036915">
    <property type="entry name" value="Cyclin-like_sf"/>
</dbReference>
<evidence type="ECO:0000256" key="10">
    <source>
        <dbReference type="SAM" id="MobiDB-lite"/>
    </source>
</evidence>
<feature type="compositionally biased region" description="Basic and acidic residues" evidence="10">
    <location>
        <begin position="27"/>
        <end position="37"/>
    </location>
</feature>
<dbReference type="Gene3D" id="1.10.472.10">
    <property type="entry name" value="Cyclin-like"/>
    <property type="match status" value="2"/>
</dbReference>
<evidence type="ECO:0000256" key="5">
    <source>
        <dbReference type="ARBA" id="ARBA00022776"/>
    </source>
</evidence>
<dbReference type="CDD" id="cd20511">
    <property type="entry name" value="CYCLIN_AtCycB-like_rpt2"/>
    <property type="match status" value="1"/>
</dbReference>
<dbReference type="GO" id="GO:0010332">
    <property type="term" value="P:response to gamma radiation"/>
    <property type="evidence" value="ECO:0007669"/>
    <property type="project" value="UniProtKB-ARBA"/>
</dbReference>
<dbReference type="PIRSF" id="PIRSF001771">
    <property type="entry name" value="Cyclin_A_B_D_E"/>
    <property type="match status" value="1"/>
</dbReference>
<name>B9RU58_RICCO</name>
<dbReference type="FunFam" id="1.10.472.10:FF:000032">
    <property type="entry name" value="G2/mitotic-specific cyclin-1"/>
    <property type="match status" value="1"/>
</dbReference>
<keyword evidence="5" id="KW-0498">Mitosis</keyword>
<evidence type="ECO:0000256" key="7">
    <source>
        <dbReference type="ARBA" id="ARBA00023306"/>
    </source>
</evidence>
<dbReference type="InterPro" id="IPR004367">
    <property type="entry name" value="Cyclin_C-dom"/>
</dbReference>
<dbReference type="STRING" id="3988.B9RU58"/>